<dbReference type="AlphaFoldDB" id="A0A2N3HH87"/>
<proteinExistence type="predicted"/>
<sequence length="237" mass="27245">MASTISVAQNQAYWIHTDQVKPSKQAEYEQVSKDFVEACKKHDLKGADWSVAHSNDGNYVSISPVENWAAFDKNPLAPLMEKMGEEKFRALFARFNECYDKHGDAIIYLNSDLSYMPNGLTTNTVGEDYRKWHYLYVTPRNSAKLRAKIKEIKDLYEKKGAKEHFRIYHSGFGNMDEYFLVSISAKDAQSYEKTSDETEALLGEEGKKLMNEMFVLLDRYESKTGKMRPDLGYVAKL</sequence>
<name>A0A2N3HH87_9FLAO</name>
<dbReference type="Proteomes" id="UP000233435">
    <property type="component" value="Unassembled WGS sequence"/>
</dbReference>
<comment type="caution">
    <text evidence="1">The sequence shown here is derived from an EMBL/GenBank/DDBJ whole genome shotgun (WGS) entry which is preliminary data.</text>
</comment>
<gene>
    <name evidence="1" type="ORF">CSW08_14335</name>
</gene>
<accession>A0A2N3HH87</accession>
<evidence type="ECO:0000313" key="1">
    <source>
        <dbReference type="EMBL" id="PKQ44335.1"/>
    </source>
</evidence>
<dbReference type="EMBL" id="PJEO01000051">
    <property type="protein sequence ID" value="PKQ44335.1"/>
    <property type="molecule type" value="Genomic_DNA"/>
</dbReference>
<evidence type="ECO:0000313" key="2">
    <source>
        <dbReference type="Proteomes" id="UP000233435"/>
    </source>
</evidence>
<organism evidence="1 2">
    <name type="scientific">Confluentibacter flavum</name>
    <dbReference type="NCBI Taxonomy" id="1909700"/>
    <lineage>
        <taxon>Bacteria</taxon>
        <taxon>Pseudomonadati</taxon>
        <taxon>Bacteroidota</taxon>
        <taxon>Flavobacteriia</taxon>
        <taxon>Flavobacteriales</taxon>
        <taxon>Flavobacteriaceae</taxon>
        <taxon>Confluentibacter</taxon>
    </lineage>
</organism>
<keyword evidence="2" id="KW-1185">Reference proteome</keyword>
<reference evidence="1 2" key="1">
    <citation type="submission" date="2017-12" db="EMBL/GenBank/DDBJ databases">
        <title>Confluentibacter flavum sp. nov., isolated from the saline lake.</title>
        <authorList>
            <person name="Yu L."/>
        </authorList>
    </citation>
    <scope>NUCLEOTIDE SEQUENCE [LARGE SCALE GENOMIC DNA]</scope>
    <source>
        <strain evidence="1 2">3B</strain>
    </source>
</reference>
<dbReference type="OrthoDB" id="1426903at2"/>
<protein>
    <submittedName>
        <fullName evidence="1">Uncharacterized protein</fullName>
    </submittedName>
</protein>